<gene>
    <name evidence="5" type="ORF">ABVK50_02370</name>
</gene>
<dbReference type="InterPro" id="IPR011991">
    <property type="entry name" value="ArsR-like_HTH"/>
</dbReference>
<evidence type="ECO:0000256" key="3">
    <source>
        <dbReference type="ARBA" id="ARBA00023163"/>
    </source>
</evidence>
<keyword evidence="1" id="KW-0805">Transcription regulation</keyword>
<dbReference type="GO" id="GO:0003677">
    <property type="term" value="F:DNA binding"/>
    <property type="evidence" value="ECO:0007669"/>
    <property type="project" value="UniProtKB-KW"/>
</dbReference>
<dbReference type="GO" id="GO:0003700">
    <property type="term" value="F:DNA-binding transcription factor activity"/>
    <property type="evidence" value="ECO:0007669"/>
    <property type="project" value="InterPro"/>
</dbReference>
<evidence type="ECO:0000259" key="4">
    <source>
        <dbReference type="SMART" id="SM00418"/>
    </source>
</evidence>
<dbReference type="AlphaFoldDB" id="A0AAU8CRP3"/>
<evidence type="ECO:0000313" key="5">
    <source>
        <dbReference type="EMBL" id="XCG49501.1"/>
    </source>
</evidence>
<dbReference type="PIRSF" id="PIRSF030050">
    <property type="entry name" value="UCP030050_HTH"/>
    <property type="match status" value="1"/>
</dbReference>
<evidence type="ECO:0000256" key="2">
    <source>
        <dbReference type="ARBA" id="ARBA00023125"/>
    </source>
</evidence>
<dbReference type="InterPro" id="IPR036390">
    <property type="entry name" value="WH_DNA-bd_sf"/>
</dbReference>
<dbReference type="PANTHER" id="PTHR43132:SF2">
    <property type="entry name" value="ARSENICAL RESISTANCE OPERON REPRESSOR ARSR-RELATED"/>
    <property type="match status" value="1"/>
</dbReference>
<sequence>MDLPLKNNRNFLTINATDGLEVLKGLSSPVRINILKLLHSRGPLNVNEISDALSLPQSTVATNVQVLESCDLIRTETVKATKGQQKICAARFDEIVLRFDDYDLKTRSNVIELSMPLGLYTNCSVSPPCGLCSSEAVIGLLDVPDFFLDPDRMKAGLIWFERGHVEYKFPNNAKILQAEIEALEFSMELSSEVPGTNANWPSDVSVWVNDVLVGTWTSPGDFGDKRGIYTPRWWKLEGSQYGHLKTWKITADGSYLDGEKTSDVTLDQLHLAEHHSIRLRVGIDEHAEHPGGVNIFGKGFGNHDQDIILRLHIRRDSERANAPAS</sequence>
<dbReference type="SMART" id="SM00418">
    <property type="entry name" value="HTH_ARSR"/>
    <property type="match status" value="1"/>
</dbReference>
<accession>A0AAU8CRP3</accession>
<evidence type="ECO:0000256" key="1">
    <source>
        <dbReference type="ARBA" id="ARBA00023015"/>
    </source>
</evidence>
<dbReference type="Gene3D" id="1.10.10.10">
    <property type="entry name" value="Winged helix-like DNA-binding domain superfamily/Winged helix DNA-binding domain"/>
    <property type="match status" value="1"/>
</dbReference>
<name>A0AAU8CRP3_9HYPH</name>
<dbReference type="PANTHER" id="PTHR43132">
    <property type="entry name" value="ARSENICAL RESISTANCE OPERON REPRESSOR ARSR-RELATED"/>
    <property type="match status" value="1"/>
</dbReference>
<dbReference type="InterPro" id="IPR001845">
    <property type="entry name" value="HTH_ArsR_DNA-bd_dom"/>
</dbReference>
<dbReference type="RefSeq" id="WP_353642965.1">
    <property type="nucleotide sequence ID" value="NZ_CP159253.1"/>
</dbReference>
<feature type="domain" description="HTH arsR-type" evidence="4">
    <location>
        <begin position="21"/>
        <end position="92"/>
    </location>
</feature>
<dbReference type="Pfam" id="PF12840">
    <property type="entry name" value="HTH_20"/>
    <property type="match status" value="1"/>
</dbReference>
<protein>
    <submittedName>
        <fullName evidence="5">Helix-turn-helix domain-containing protein</fullName>
    </submittedName>
</protein>
<keyword evidence="3" id="KW-0804">Transcription</keyword>
<proteinExistence type="predicted"/>
<dbReference type="SUPFAM" id="SSF46785">
    <property type="entry name" value="Winged helix' DNA-binding domain"/>
    <property type="match status" value="1"/>
</dbReference>
<keyword evidence="2" id="KW-0238">DNA-binding</keyword>
<organism evidence="5">
    <name type="scientific">Mesorhizobium sp. WSM2240</name>
    <dbReference type="NCBI Taxonomy" id="3228851"/>
    <lineage>
        <taxon>Bacteria</taxon>
        <taxon>Pseudomonadati</taxon>
        <taxon>Pseudomonadota</taxon>
        <taxon>Alphaproteobacteria</taxon>
        <taxon>Hyphomicrobiales</taxon>
        <taxon>Phyllobacteriaceae</taxon>
        <taxon>Mesorhizobium</taxon>
    </lineage>
</organism>
<reference evidence="5" key="1">
    <citation type="submission" date="2024-06" db="EMBL/GenBank/DDBJ databases">
        <title>Mesorhizobium karijinii sp. nov., a symbiont of the iconic Swainsona formosa from arid Australia.</title>
        <authorList>
            <person name="Hill Y.J."/>
            <person name="Watkin E.L.J."/>
            <person name="O'Hara G.W."/>
            <person name="Terpolilli J."/>
            <person name="Tye M.L."/>
            <person name="Kohlmeier M.G."/>
        </authorList>
    </citation>
    <scope>NUCLEOTIDE SEQUENCE</scope>
    <source>
        <strain evidence="5">WSM2240</strain>
    </source>
</reference>
<dbReference type="CDD" id="cd00090">
    <property type="entry name" value="HTH_ARSR"/>
    <property type="match status" value="1"/>
</dbReference>
<dbReference type="InterPro" id="IPR036388">
    <property type="entry name" value="WH-like_DNA-bd_sf"/>
</dbReference>
<dbReference type="EMBL" id="CP159253">
    <property type="protein sequence ID" value="XCG49501.1"/>
    <property type="molecule type" value="Genomic_DNA"/>
</dbReference>
<dbReference type="InterPro" id="IPR016943">
    <property type="entry name" value="UCP030050_HTH"/>
</dbReference>
<dbReference type="InterPro" id="IPR051011">
    <property type="entry name" value="Metal_resp_trans_reg"/>
</dbReference>